<protein>
    <recommendedName>
        <fullName evidence="8">Septation ring formation regulator EzrA</fullName>
    </recommendedName>
</protein>
<feature type="topological domain" description="Extracellular" evidence="8">
    <location>
        <begin position="1"/>
        <end position="2"/>
    </location>
</feature>
<dbReference type="GO" id="GO:0005940">
    <property type="term" value="C:septin ring"/>
    <property type="evidence" value="ECO:0007669"/>
    <property type="project" value="InterPro"/>
</dbReference>
<evidence type="ECO:0000256" key="7">
    <source>
        <dbReference type="ARBA" id="ARBA00023306"/>
    </source>
</evidence>
<keyword evidence="5 8" id="KW-0472">Membrane</keyword>
<sequence>MIYIFGGIGVLLAFFLTGYFMKRKYFNEVDRYEAWKIELMNRPVLDEMSKVKQLNMTGQTEELFERWRKEWDEIVTVELPGIEELLFDAEEFTDKLRFKKAKEALGSIDEKLEELEERIRKILEELNELVGSEEKNRTEVEELKELYRQSRKVLLAHSHSFGKAEKGLEEQLNGLLEKFQEFDVKTESGDYLEAREILLGIKAGLEDMGVKLEVIPQLLHDCNIGLPAQISELKEGCREMAEQGYALGHLGIEKELEEIGAGLAQIQSVIDDGDVAETRQGMEELKQRIDGLFDLLEKEVEARRFVTVHQGEMREQLILAADASEKIQEEIEAVQQSYHLPNKELEVHSRADELLFELMKRYEVLAARVLQGETAYSFLSEELAGLKDEIEECIAEQKEFKEKLNALRKDEMAARDSLRELSRKITRSMKLVSKSNLPGLSQNYKYLLEDAKESIQNVSEKLEQKPLDIPTIQQHLEIAELTVEKLANTTAETVENVRLAERVIQYGNRYRSSFPSVDKGLKEAEEHFRNYEYREALEQAAAAIEEVEPGAMKKIDELFLEKQL</sequence>
<proteinExistence type="inferred from homology"/>
<name>A0A0M2SXF2_9BACI</name>
<keyword evidence="4 8" id="KW-0175">Coiled coil</keyword>
<keyword evidence="2 8" id="KW-0812">Transmembrane</keyword>
<reference evidence="9 10" key="1">
    <citation type="submission" date="2015-04" db="EMBL/GenBank/DDBJ databases">
        <title>Taxonomic description and genome sequence of Bacillus campisalis sp. nov., a novel member of the genus Bacillus isolated from solar saltern.</title>
        <authorList>
            <person name="Mathan Kumar R."/>
            <person name="Kaur G."/>
            <person name="Kumar A."/>
            <person name="Singh N.K."/>
            <person name="Kaur N."/>
            <person name="Kumar N."/>
            <person name="Mayilraj S."/>
        </authorList>
    </citation>
    <scope>NUCLEOTIDE SEQUENCE [LARGE SCALE GENOMIC DNA]</scope>
    <source>
        <strain evidence="9 10">SA2-6</strain>
    </source>
</reference>
<keyword evidence="7 8" id="KW-0131">Cell cycle</keyword>
<gene>
    <name evidence="8" type="primary">ezrA</name>
    <name evidence="9" type="ORF">WQ57_09305</name>
</gene>
<feature type="coiled-coil region" evidence="8">
    <location>
        <begin position="98"/>
        <end position="143"/>
    </location>
</feature>
<organism evidence="9 10">
    <name type="scientific">Mesobacillus campisalis</name>
    <dbReference type="NCBI Taxonomy" id="1408103"/>
    <lineage>
        <taxon>Bacteria</taxon>
        <taxon>Bacillati</taxon>
        <taxon>Bacillota</taxon>
        <taxon>Bacilli</taxon>
        <taxon>Bacillales</taxon>
        <taxon>Bacillaceae</taxon>
        <taxon>Mesobacillus</taxon>
    </lineage>
</organism>
<evidence type="ECO:0000256" key="1">
    <source>
        <dbReference type="ARBA" id="ARBA00022618"/>
    </source>
</evidence>
<dbReference type="GO" id="GO:0000917">
    <property type="term" value="P:division septum assembly"/>
    <property type="evidence" value="ECO:0007669"/>
    <property type="project" value="UniProtKB-KW"/>
</dbReference>
<dbReference type="Pfam" id="PF06160">
    <property type="entry name" value="EzrA"/>
    <property type="match status" value="1"/>
</dbReference>
<evidence type="ECO:0000313" key="10">
    <source>
        <dbReference type="Proteomes" id="UP000034166"/>
    </source>
</evidence>
<dbReference type="GO" id="GO:0005886">
    <property type="term" value="C:plasma membrane"/>
    <property type="evidence" value="ECO:0007669"/>
    <property type="project" value="UniProtKB-SubCell"/>
</dbReference>
<comment type="caution">
    <text evidence="9">The sequence shown here is derived from an EMBL/GenBank/DDBJ whole genome shotgun (WGS) entry which is preliminary data.</text>
</comment>
<dbReference type="Proteomes" id="UP000034166">
    <property type="component" value="Unassembled WGS sequence"/>
</dbReference>
<feature type="coiled-coil region" evidence="8">
    <location>
        <begin position="376"/>
        <end position="424"/>
    </location>
</feature>
<keyword evidence="3 8" id="KW-1133">Transmembrane helix</keyword>
<dbReference type="EMBL" id="LAYY01000008">
    <property type="protein sequence ID" value="KKK38376.1"/>
    <property type="molecule type" value="Genomic_DNA"/>
</dbReference>
<keyword evidence="1 8" id="KW-0132">Cell division</keyword>
<dbReference type="OrthoDB" id="1654473at2"/>
<dbReference type="PATRIC" id="fig|1408103.3.peg.2089"/>
<evidence type="ECO:0000256" key="2">
    <source>
        <dbReference type="ARBA" id="ARBA00022692"/>
    </source>
</evidence>
<comment type="similarity">
    <text evidence="8">Belongs to the EzrA family.</text>
</comment>
<evidence type="ECO:0000256" key="6">
    <source>
        <dbReference type="ARBA" id="ARBA00023210"/>
    </source>
</evidence>
<evidence type="ECO:0000313" key="9">
    <source>
        <dbReference type="EMBL" id="KKK38376.1"/>
    </source>
</evidence>
<comment type="subcellular location">
    <subcellularLocation>
        <location evidence="8">Cell membrane</location>
        <topology evidence="8">Single-pass membrane protein</topology>
    </subcellularLocation>
    <text evidence="8">Colocalized with FtsZ to the nascent septal site.</text>
</comment>
<evidence type="ECO:0000256" key="5">
    <source>
        <dbReference type="ARBA" id="ARBA00023136"/>
    </source>
</evidence>
<keyword evidence="10" id="KW-1185">Reference proteome</keyword>
<evidence type="ECO:0000256" key="3">
    <source>
        <dbReference type="ARBA" id="ARBA00022989"/>
    </source>
</evidence>
<keyword evidence="6 8" id="KW-0717">Septation</keyword>
<dbReference type="NCBIfam" id="NF003413">
    <property type="entry name" value="PRK04778.1-7"/>
    <property type="match status" value="1"/>
</dbReference>
<accession>A0A0M2SXF2</accession>
<dbReference type="HAMAP" id="MF_00728">
    <property type="entry name" value="EzrA"/>
    <property type="match status" value="1"/>
</dbReference>
<keyword evidence="8" id="KW-1003">Cell membrane</keyword>
<comment type="function">
    <text evidence="8">Negative regulator of FtsZ ring formation; modulates the frequency and position of FtsZ ring formation. Inhibits FtsZ ring formation at polar sites. Interacts either with FtsZ or with one of its binding partners to promote depolymerization.</text>
</comment>
<dbReference type="AlphaFoldDB" id="A0A0M2SXF2"/>
<dbReference type="GO" id="GO:0000921">
    <property type="term" value="P:septin ring assembly"/>
    <property type="evidence" value="ECO:0007669"/>
    <property type="project" value="InterPro"/>
</dbReference>
<feature type="topological domain" description="Cytoplasmic" evidence="8">
    <location>
        <begin position="22"/>
        <end position="564"/>
    </location>
</feature>
<dbReference type="InterPro" id="IPR010379">
    <property type="entry name" value="EzrA"/>
</dbReference>
<dbReference type="RefSeq" id="WP_046523481.1">
    <property type="nucleotide sequence ID" value="NZ_LAYY01000008.1"/>
</dbReference>
<evidence type="ECO:0000256" key="8">
    <source>
        <dbReference type="HAMAP-Rule" id="MF_00728"/>
    </source>
</evidence>
<evidence type="ECO:0000256" key="4">
    <source>
        <dbReference type="ARBA" id="ARBA00023054"/>
    </source>
</evidence>